<gene>
    <name evidence="1" type="ORF">AMK68_04725</name>
</gene>
<evidence type="ECO:0000313" key="2">
    <source>
        <dbReference type="Proteomes" id="UP000052020"/>
    </source>
</evidence>
<comment type="caution">
    <text evidence="1">The sequence shown here is derived from an EMBL/GenBank/DDBJ whole genome shotgun (WGS) entry which is preliminary data.</text>
</comment>
<evidence type="ECO:0000313" key="1">
    <source>
        <dbReference type="EMBL" id="KPJ62556.1"/>
    </source>
</evidence>
<dbReference type="AlphaFoldDB" id="A0A0S7XL33"/>
<dbReference type="Proteomes" id="UP000052020">
    <property type="component" value="Unassembled WGS sequence"/>
</dbReference>
<feature type="non-terminal residue" evidence="1">
    <location>
        <position position="1"/>
    </location>
</feature>
<proteinExistence type="predicted"/>
<dbReference type="Gene3D" id="3.30.360.10">
    <property type="entry name" value="Dihydrodipicolinate Reductase, domain 2"/>
    <property type="match status" value="1"/>
</dbReference>
<dbReference type="EMBL" id="LIZY01000111">
    <property type="protein sequence ID" value="KPJ62556.1"/>
    <property type="molecule type" value="Genomic_DNA"/>
</dbReference>
<reference evidence="1 2" key="1">
    <citation type="journal article" date="2015" name="Microbiome">
        <title>Genomic resolution of linkages in carbon, nitrogen, and sulfur cycling among widespread estuary sediment bacteria.</title>
        <authorList>
            <person name="Baker B.J."/>
            <person name="Lazar C.S."/>
            <person name="Teske A.P."/>
            <person name="Dick G.J."/>
        </authorList>
    </citation>
    <scope>NUCLEOTIDE SEQUENCE [LARGE SCALE GENOMIC DNA]</scope>
    <source>
        <strain evidence="1">DG_56</strain>
    </source>
</reference>
<protein>
    <submittedName>
        <fullName evidence="1">Uncharacterized protein</fullName>
    </submittedName>
</protein>
<name>A0A0S7XL33_9BACT</name>
<accession>A0A0S7XL33</accession>
<organism evidence="1 2">
    <name type="scientific">candidate division KD3-62 bacterium DG_56</name>
    <dbReference type="NCBI Taxonomy" id="1704032"/>
    <lineage>
        <taxon>Bacteria</taxon>
        <taxon>candidate division KD3-62</taxon>
    </lineage>
</organism>
<sequence>LVLRKDNGDRVLARAGDIGDGSSGYDYGHFLSLIRQDKEPEISLSVALDALAVFEAAVESVRTGRPAAVVRPEA</sequence>